<evidence type="ECO:0000313" key="2">
    <source>
        <dbReference type="Proteomes" id="UP000037600"/>
    </source>
</evidence>
<comment type="caution">
    <text evidence="1">The sequence shown here is derived from an EMBL/GenBank/DDBJ whole genome shotgun (WGS) entry which is preliminary data.</text>
</comment>
<dbReference type="STRING" id="1513271.XM47_08310"/>
<proteinExistence type="predicted"/>
<keyword evidence="2" id="KW-1185">Reference proteome</keyword>
<dbReference type="OrthoDB" id="6386493at2"/>
<dbReference type="EMBL" id="LAZL01000010">
    <property type="protein sequence ID" value="KMT65686.1"/>
    <property type="molecule type" value="Genomic_DNA"/>
</dbReference>
<sequence>MQTSEELASLQNNAASQALNLAKLHNRTCLLFLQQKLAVKAVKTKYLSIANHWIKLFQKAPIELEILFIQTQHNTSQQARYLKTNLLILLLARQKNLHLSLIKQLVYAAQIRDITNFKVLHKGGLDKPANGLIRKSSIKCIQFCAKHGLSYGLSEQLIANQYRHQSPPVIGLGEQIFNTSCEYIQLQHELDFPCDWPSRVNKLAIKCASNIKLAELTLIYQSLSEIPAGSLCSLKQQTDLIYIFSENKRHYFLPQDLAKAKPYIYQEEEQEEPLYKQIQFSEQPSKINISKLFALITECFPQLSEASFHFSELDIQPSSEIYQIRQAVEQKQDDPVLTLNSVLNQHPIWQQELENYAKTIANNAEANLTSKNAIMMLGLNRVPYWIIRRALEVNLFKIQHQNTHRFSKYLESAQAMAHELSSETEFIYPEEAKLIITFCYYPYLYNAQLALKSFPMELDSLSTEAVFGLKIETAISLSQTISKLWLDKSWINTLIDNQNLPIERVISSKQDRQSLAILKLSNLATHLIYSGQEISLDNSEIQMCLKSLKMTADMFQIKLINCIENNHFYSPRESGIKFTA</sequence>
<dbReference type="AlphaFoldDB" id="A0A0J8JM75"/>
<dbReference type="Proteomes" id="UP000037600">
    <property type="component" value="Unassembled WGS sequence"/>
</dbReference>
<evidence type="ECO:0008006" key="3">
    <source>
        <dbReference type="Google" id="ProtNLM"/>
    </source>
</evidence>
<protein>
    <recommendedName>
        <fullName evidence="3">HDOD domain-containing protein</fullName>
    </recommendedName>
</protein>
<name>A0A0J8JM75_9ALTE</name>
<accession>A0A0J8JM75</accession>
<organism evidence="1 2">
    <name type="scientific">Catenovulum maritimum</name>
    <dbReference type="NCBI Taxonomy" id="1513271"/>
    <lineage>
        <taxon>Bacteria</taxon>
        <taxon>Pseudomonadati</taxon>
        <taxon>Pseudomonadota</taxon>
        <taxon>Gammaproteobacteria</taxon>
        <taxon>Alteromonadales</taxon>
        <taxon>Alteromonadaceae</taxon>
        <taxon>Catenovulum</taxon>
    </lineage>
</organism>
<dbReference type="RefSeq" id="WP_048691541.1">
    <property type="nucleotide sequence ID" value="NZ_KQ130487.1"/>
</dbReference>
<gene>
    <name evidence="1" type="ORF">XM47_08310</name>
</gene>
<evidence type="ECO:0000313" key="1">
    <source>
        <dbReference type="EMBL" id="KMT65686.1"/>
    </source>
</evidence>
<reference evidence="1 2" key="1">
    <citation type="submission" date="2015-04" db="EMBL/GenBank/DDBJ databases">
        <title>Draft Genome Sequence of the Novel Agar-Digesting Marine Bacterium Q1.</title>
        <authorList>
            <person name="Li Y."/>
            <person name="Li D."/>
            <person name="Chen G."/>
            <person name="Du Z."/>
        </authorList>
    </citation>
    <scope>NUCLEOTIDE SEQUENCE [LARGE SCALE GENOMIC DNA]</scope>
    <source>
        <strain evidence="1 2">Q1</strain>
    </source>
</reference>